<reference evidence="5" key="2">
    <citation type="submission" date="2019-07" db="EMBL/GenBank/DDBJ databases">
        <authorList>
            <person name="Yang Y."/>
            <person name="Bocs S."/>
            <person name="Baudouin L."/>
        </authorList>
    </citation>
    <scope>NUCLEOTIDE SEQUENCE</scope>
    <source>
        <tissue evidence="5">Spear leaf of Hainan Tall coconut</tissue>
    </source>
</reference>
<dbReference type="GO" id="GO:0000145">
    <property type="term" value="C:exocyst"/>
    <property type="evidence" value="ECO:0007669"/>
    <property type="project" value="InterPro"/>
</dbReference>
<organism evidence="5 6">
    <name type="scientific">Cocos nucifera</name>
    <name type="common">Coconut palm</name>
    <dbReference type="NCBI Taxonomy" id="13894"/>
    <lineage>
        <taxon>Eukaryota</taxon>
        <taxon>Viridiplantae</taxon>
        <taxon>Streptophyta</taxon>
        <taxon>Embryophyta</taxon>
        <taxon>Tracheophyta</taxon>
        <taxon>Spermatophyta</taxon>
        <taxon>Magnoliopsida</taxon>
        <taxon>Liliopsida</taxon>
        <taxon>Arecaceae</taxon>
        <taxon>Arecoideae</taxon>
        <taxon>Cocoseae</taxon>
        <taxon>Attaleinae</taxon>
        <taxon>Cocos</taxon>
    </lineage>
</organism>
<dbReference type="AlphaFoldDB" id="A0A8K0IDB0"/>
<dbReference type="EMBL" id="CM017877">
    <property type="protein sequence ID" value="KAG1347795.1"/>
    <property type="molecule type" value="Genomic_DNA"/>
</dbReference>
<evidence type="ECO:0000313" key="6">
    <source>
        <dbReference type="Proteomes" id="UP000797356"/>
    </source>
</evidence>
<sequence length="718" mass="82707">MNGSDVFPWSKPFPSTYHRISEEVAGAIRNFSGRIGLDTRTAGRDVWMTAEKLQLAFPLIPSARIPPDILVSLLPDDAPVVAVAADGQETVTRNRSKPLEEMDNLNDEMFNIITELDTHYSDMTLLEGKRIGDIKEQVRILEEEVLIWDSDQPMISDRDSEEMAKFLQAVDEVRQLIKHLGNLQSSDKDGEQIELLNRSHSIMQMAMSRLEEELVHLLVKYRQPVEPDDTSFRSAEEDIVHDYSSSSFDEESIDCKIQSDTDRDSEDLVIDLIHPSAISSLKSIVELMFLSNYDKECCQAYISVRKNALDECLAVLGMEKLGIEEILRMDWNVLSSMIKRWNRTMKMFIRVYLVSEKHLCDLILGNITRSETDYCFVESSRNSILQLLNYGEAVAIGPPKPEKLFRMLDMYECLNDLLGDIEALFLEEYGSGILTECHEVLLRLSESVRGSFMEFKYAIESNTSTTPFTGGRVHPLTRYVMNYIKALADYGKTLDLLLEDLDEKGRISAADDDGTDTSVHSSPVAWHLLSVTLILESNLEVRSMLYQDAPLQNFFMMNNIYYMVQKVRDSDLQKFLGDEWIRAHKRKFRQHATCYERASWSSVLFFLKDEGICNRGSSTPSTTVLKERFKSFNAAFEEVYRIQTGWFISDVQLRDELRISISLKVLQAYRTFLGRYSAHLDGTRHRDKYIKYFPDDLEKYLLDLFEGSPKSLQYPYWR</sequence>
<gene>
    <name evidence="5" type="ORF">COCNU_06G016240</name>
</gene>
<dbReference type="InterPro" id="IPR016159">
    <property type="entry name" value="Cullin_repeat-like_dom_sf"/>
</dbReference>
<keyword evidence="2 3" id="KW-0813">Transport</keyword>
<reference evidence="5" key="1">
    <citation type="journal article" date="2017" name="Gigascience">
        <title>The genome draft of coconut (Cocos nucifera).</title>
        <authorList>
            <person name="Xiao Y."/>
            <person name="Xu P."/>
            <person name="Fan H."/>
            <person name="Baudouin L."/>
            <person name="Xia W."/>
            <person name="Bocs S."/>
            <person name="Xu J."/>
            <person name="Li Q."/>
            <person name="Guo A."/>
            <person name="Zhou L."/>
            <person name="Li J."/>
            <person name="Wu Y."/>
            <person name="Ma Z."/>
            <person name="Armero A."/>
            <person name="Issali A.E."/>
            <person name="Liu N."/>
            <person name="Peng M."/>
            <person name="Yang Y."/>
        </authorList>
    </citation>
    <scope>NUCLEOTIDE SEQUENCE</scope>
    <source>
        <tissue evidence="5">Spear leaf of Hainan Tall coconut</tissue>
    </source>
</reference>
<evidence type="ECO:0000256" key="1">
    <source>
        <dbReference type="ARBA" id="ARBA00006756"/>
    </source>
</evidence>
<dbReference type="Pfam" id="PF20669">
    <property type="entry name" value="Exo70_N"/>
    <property type="match status" value="1"/>
</dbReference>
<name>A0A8K0IDB0_COCNU</name>
<dbReference type="GO" id="GO:0005546">
    <property type="term" value="F:phosphatidylinositol-4,5-bisphosphate binding"/>
    <property type="evidence" value="ECO:0007669"/>
    <property type="project" value="InterPro"/>
</dbReference>
<dbReference type="GO" id="GO:0006887">
    <property type="term" value="P:exocytosis"/>
    <property type="evidence" value="ECO:0007669"/>
    <property type="project" value="UniProtKB-KW"/>
</dbReference>
<dbReference type="PANTHER" id="PTHR12542:SF49">
    <property type="entry name" value="EXOCYST SUBUNIT EXO70 FAMILY PROTEIN"/>
    <property type="match status" value="1"/>
</dbReference>
<comment type="function">
    <text evidence="3">Component of the exocyst complex.</text>
</comment>
<comment type="caution">
    <text evidence="5">The sequence shown here is derived from an EMBL/GenBank/DDBJ whole genome shotgun (WGS) entry which is preliminary data.</text>
</comment>
<comment type="similarity">
    <text evidence="1 3">Belongs to the EXO70 family.</text>
</comment>
<dbReference type="Proteomes" id="UP000797356">
    <property type="component" value="Chromosome 6"/>
</dbReference>
<evidence type="ECO:0000256" key="3">
    <source>
        <dbReference type="RuleBase" id="RU365026"/>
    </source>
</evidence>
<dbReference type="InterPro" id="IPR046364">
    <property type="entry name" value="Exo70_C"/>
</dbReference>
<dbReference type="InterPro" id="IPR004140">
    <property type="entry name" value="Exo70"/>
</dbReference>
<dbReference type="PANTHER" id="PTHR12542">
    <property type="entry name" value="EXOCYST COMPLEX PROTEIN EXO70"/>
    <property type="match status" value="1"/>
</dbReference>
<evidence type="ECO:0000259" key="4">
    <source>
        <dbReference type="Pfam" id="PF03081"/>
    </source>
</evidence>
<dbReference type="Pfam" id="PF03081">
    <property type="entry name" value="Exo70_C"/>
    <property type="match status" value="1"/>
</dbReference>
<keyword evidence="6" id="KW-1185">Reference proteome</keyword>
<evidence type="ECO:0000256" key="2">
    <source>
        <dbReference type="ARBA" id="ARBA00022448"/>
    </source>
</evidence>
<dbReference type="SUPFAM" id="SSF74788">
    <property type="entry name" value="Cullin repeat-like"/>
    <property type="match status" value="1"/>
</dbReference>
<keyword evidence="3" id="KW-0653">Protein transport</keyword>
<proteinExistence type="inferred from homology"/>
<protein>
    <recommendedName>
        <fullName evidence="3">Exocyst subunit Exo70 family protein</fullName>
    </recommendedName>
</protein>
<keyword evidence="3" id="KW-0268">Exocytosis</keyword>
<evidence type="ECO:0000313" key="5">
    <source>
        <dbReference type="EMBL" id="KAG1347795.1"/>
    </source>
</evidence>
<dbReference type="OrthoDB" id="1922221at2759"/>
<dbReference type="Gene3D" id="1.20.1280.170">
    <property type="entry name" value="Exocyst complex component Exo70"/>
    <property type="match status" value="1"/>
</dbReference>
<accession>A0A8K0IDB0</accession>
<dbReference type="GO" id="GO:0015031">
    <property type="term" value="P:protein transport"/>
    <property type="evidence" value="ECO:0007669"/>
    <property type="project" value="UniProtKB-KW"/>
</dbReference>
<feature type="domain" description="Exocyst complex subunit Exo70 C-terminal" evidence="4">
    <location>
        <begin position="339"/>
        <end position="703"/>
    </location>
</feature>